<dbReference type="PANTHER" id="PTHR10338">
    <property type="entry name" value="INTER-ALPHA-TRYPSIN INHIBITOR HEAVY CHAIN FAMILY MEMBER"/>
    <property type="match status" value="1"/>
</dbReference>
<evidence type="ECO:0000313" key="12">
    <source>
        <dbReference type="Proteomes" id="UP000515129"/>
    </source>
</evidence>
<dbReference type="KEGG" id="caua:113110943"/>
<proteinExistence type="inferred from homology"/>
<feature type="signal peptide" evidence="9">
    <location>
        <begin position="1"/>
        <end position="21"/>
    </location>
</feature>
<dbReference type="SMART" id="SM00327">
    <property type="entry name" value="VWA"/>
    <property type="match status" value="1"/>
</dbReference>
<feature type="chain" id="PRO_5028228761" evidence="9">
    <location>
        <begin position="22"/>
        <end position="901"/>
    </location>
</feature>
<evidence type="ECO:0000259" key="10">
    <source>
        <dbReference type="PROSITE" id="PS50234"/>
    </source>
</evidence>
<feature type="compositionally biased region" description="Basic and acidic residues" evidence="8">
    <location>
        <begin position="589"/>
        <end position="600"/>
    </location>
</feature>
<dbReference type="GO" id="GO:0005576">
    <property type="term" value="C:extracellular region"/>
    <property type="evidence" value="ECO:0007669"/>
    <property type="project" value="UniProtKB-SubCell"/>
</dbReference>
<evidence type="ECO:0000256" key="1">
    <source>
        <dbReference type="ARBA" id="ARBA00004613"/>
    </source>
</evidence>
<reference evidence="13" key="1">
    <citation type="submission" date="2025-08" db="UniProtKB">
        <authorList>
            <consortium name="RefSeq"/>
        </authorList>
    </citation>
    <scope>IDENTIFICATION</scope>
    <source>
        <strain evidence="13">Wakin</strain>
        <tissue evidence="13">Muscle</tissue>
    </source>
</reference>
<feature type="domain" description="VIT" evidence="11">
    <location>
        <begin position="16"/>
        <end position="145"/>
    </location>
</feature>
<dbReference type="PROSITE" id="PS51468">
    <property type="entry name" value="VIT"/>
    <property type="match status" value="1"/>
</dbReference>
<gene>
    <name evidence="13" type="primary">LOC113110943</name>
</gene>
<evidence type="ECO:0000256" key="9">
    <source>
        <dbReference type="SAM" id="SignalP"/>
    </source>
</evidence>
<evidence type="ECO:0000259" key="11">
    <source>
        <dbReference type="PROSITE" id="PS51468"/>
    </source>
</evidence>
<keyword evidence="6" id="KW-0722">Serine protease inhibitor</keyword>
<comment type="similarity">
    <text evidence="2">Belongs to the ITIH family.</text>
</comment>
<keyword evidence="3" id="KW-0964">Secreted</keyword>
<evidence type="ECO:0000256" key="6">
    <source>
        <dbReference type="ARBA" id="ARBA00022900"/>
    </source>
</evidence>
<dbReference type="Pfam" id="PF08487">
    <property type="entry name" value="VIT"/>
    <property type="match status" value="1"/>
</dbReference>
<keyword evidence="7" id="KW-0325">Glycoprotein</keyword>
<evidence type="ECO:0000313" key="13">
    <source>
        <dbReference type="RefSeq" id="XP_026131024.1"/>
    </source>
</evidence>
<name>A0A6P6QBW9_CARAU</name>
<accession>A0A6P6QBW9</accession>
<dbReference type="GeneID" id="113110943"/>
<evidence type="ECO:0000256" key="8">
    <source>
        <dbReference type="SAM" id="MobiDB-lite"/>
    </source>
</evidence>
<evidence type="ECO:0000256" key="5">
    <source>
        <dbReference type="ARBA" id="ARBA00022729"/>
    </source>
</evidence>
<dbReference type="Pfam" id="PF00092">
    <property type="entry name" value="VWA"/>
    <property type="match status" value="1"/>
</dbReference>
<dbReference type="FunFam" id="3.40.50.410:FF:000013">
    <property type="entry name" value="inter-alpha-trypsin inhibitor heavy chain H2"/>
    <property type="match status" value="1"/>
</dbReference>
<dbReference type="InterPro" id="IPR036465">
    <property type="entry name" value="vWFA_dom_sf"/>
</dbReference>
<feature type="domain" description="VWFA" evidence="10">
    <location>
        <begin position="271"/>
        <end position="449"/>
    </location>
</feature>
<evidence type="ECO:0000256" key="3">
    <source>
        <dbReference type="ARBA" id="ARBA00022525"/>
    </source>
</evidence>
<dbReference type="Proteomes" id="UP000515129">
    <property type="component" value="Chromosome 11"/>
</dbReference>
<feature type="region of interest" description="Disordered" evidence="8">
    <location>
        <begin position="586"/>
        <end position="609"/>
    </location>
</feature>
<sequence length="901" mass="101156">MMDRAALRLILLGVFLISATSDPVKKKQNVDIYSFYINSTVTSRYATTVITSRVANTLNESQEIQFEVKIPKNAFISKFRMTIEGKTYDGVVKEKEAAQQQYNQAVSRGQSAGLVKSVGRTLEDFKTSVTVAAFGKVTFELTYEELLKRHLGKYGLLINAQPMQPVADFKMDVHIQEKPGISFLEVKGDLSIGDLANAIKTTRADKDAWVTFYPTRDQQTKCKSCGENGLNGDLLITYDVERQNSKGEIMVSKGYFVHYFAPSDVPRIPKNVVFIIDRSGSMYGRKIDQTRLALLKILSDLDEDDHFGLITFDSEVSLWKRELLRATEANLENAKSFVKEIRDRGATDINAAVLAGVDMINRHPREGTASILILLTDGDPTTGETNKEKIMSNVKEAIGTKFPLYCLGFGYDVNFDFLTKMSLENSGVARRIYEDSDADLQLQGFYEEVAVPLLTDIQLKYPGGTNLTKTSFSLYFNGSEIVVSGQITDNSVESFTTEVIAVSKGNNVTYQDTIMTKDPSDVPPENEDFMQRLWAYLTVKQLLERQVLLKGQEKEDEKKEALKLSLKYQFVTPLTSMVVTKPQEGEVEVADKPKEGEAPPRHPVITSQHRPQSFLKASGYGGGASDPHLLHGQVFHHMSGRQHLIYDDAADYDYAYVLVPSFPYIKTAAKRVSVPKRVTVLSTQSGTLKAPTVHSNRFLLPVVGQSKPLCFDIPLPHKLRLLQDSASEFSMNGESLTGQNGFNQIALHYKTNHHLTIETTSIRYCDDQNQVYLLWGQELTRKYTEGVSLILRSNEIDVTMGNIHIVILLHKEKRNMFLWPAVQQESKDFSLTGVLGKTDASYEEIQGSQTPTLKIKDQEVSASWVDITDYRLSSKPVIKCWLVSFYAVMQRDISDFTVTKL</sequence>
<dbReference type="RefSeq" id="XP_026131024.1">
    <property type="nucleotide sequence ID" value="XM_026275239.1"/>
</dbReference>
<protein>
    <submittedName>
        <fullName evidence="13">Inter-alpha-trypsin inhibitor heavy chain H3-like</fullName>
    </submittedName>
</protein>
<keyword evidence="4" id="KW-0646">Protease inhibitor</keyword>
<dbReference type="SMART" id="SM00609">
    <property type="entry name" value="VIT"/>
    <property type="match status" value="1"/>
</dbReference>
<comment type="subcellular location">
    <subcellularLocation>
        <location evidence="1">Secreted</location>
    </subcellularLocation>
</comment>
<dbReference type="PROSITE" id="PS50234">
    <property type="entry name" value="VWFA"/>
    <property type="match status" value="1"/>
</dbReference>
<dbReference type="InterPro" id="IPR013694">
    <property type="entry name" value="VIT"/>
</dbReference>
<dbReference type="InterPro" id="IPR002035">
    <property type="entry name" value="VWF_A"/>
</dbReference>
<evidence type="ECO:0000256" key="4">
    <source>
        <dbReference type="ARBA" id="ARBA00022690"/>
    </source>
</evidence>
<dbReference type="PANTHER" id="PTHR10338:SF119">
    <property type="entry name" value="INTER-ALPHA-TRYPSIN INHIBITOR HEAVY CHAIN H4"/>
    <property type="match status" value="1"/>
</dbReference>
<keyword evidence="12" id="KW-1185">Reference proteome</keyword>
<dbReference type="Gene3D" id="3.40.50.410">
    <property type="entry name" value="von Willebrand factor, type A domain"/>
    <property type="match status" value="1"/>
</dbReference>
<organism evidence="12 13">
    <name type="scientific">Carassius auratus</name>
    <name type="common">Goldfish</name>
    <dbReference type="NCBI Taxonomy" id="7957"/>
    <lineage>
        <taxon>Eukaryota</taxon>
        <taxon>Metazoa</taxon>
        <taxon>Chordata</taxon>
        <taxon>Craniata</taxon>
        <taxon>Vertebrata</taxon>
        <taxon>Euteleostomi</taxon>
        <taxon>Actinopterygii</taxon>
        <taxon>Neopterygii</taxon>
        <taxon>Teleostei</taxon>
        <taxon>Ostariophysi</taxon>
        <taxon>Cypriniformes</taxon>
        <taxon>Cyprinidae</taxon>
        <taxon>Cyprininae</taxon>
        <taxon>Carassius</taxon>
    </lineage>
</organism>
<dbReference type="SUPFAM" id="SSF53300">
    <property type="entry name" value="vWA-like"/>
    <property type="match status" value="1"/>
</dbReference>
<dbReference type="InterPro" id="IPR050934">
    <property type="entry name" value="ITIH"/>
</dbReference>
<evidence type="ECO:0000256" key="7">
    <source>
        <dbReference type="ARBA" id="ARBA00023180"/>
    </source>
</evidence>
<keyword evidence="5 9" id="KW-0732">Signal</keyword>
<dbReference type="GO" id="GO:0004867">
    <property type="term" value="F:serine-type endopeptidase inhibitor activity"/>
    <property type="evidence" value="ECO:0007669"/>
    <property type="project" value="UniProtKB-KW"/>
</dbReference>
<dbReference type="AlphaFoldDB" id="A0A6P6QBW9"/>
<evidence type="ECO:0000256" key="2">
    <source>
        <dbReference type="ARBA" id="ARBA00010158"/>
    </source>
</evidence>
<dbReference type="OrthoDB" id="299997at2759"/>